<comment type="similarity">
    <text evidence="2">Belongs to the short-chain dehydrogenases/reductases (SDR) family.</text>
</comment>
<dbReference type="EMBL" id="HBGF01003947">
    <property type="protein sequence ID" value="CAD9092755.1"/>
    <property type="molecule type" value="Transcribed_RNA"/>
</dbReference>
<dbReference type="GO" id="GO:0016491">
    <property type="term" value="F:oxidoreductase activity"/>
    <property type="evidence" value="ECO:0007669"/>
    <property type="project" value="UniProtKB-KW"/>
</dbReference>
<dbReference type="PRINTS" id="PR00081">
    <property type="entry name" value="GDHRDH"/>
</dbReference>
<dbReference type="PANTHER" id="PTHR43157:SF31">
    <property type="entry name" value="PHOSPHATIDYLINOSITOL-GLYCAN BIOSYNTHESIS CLASS F PROTEIN"/>
    <property type="match status" value="1"/>
</dbReference>
<dbReference type="Pfam" id="PF00106">
    <property type="entry name" value="adh_short"/>
    <property type="match status" value="1"/>
</dbReference>
<evidence type="ECO:0000256" key="2">
    <source>
        <dbReference type="RuleBase" id="RU000363"/>
    </source>
</evidence>
<dbReference type="SUPFAM" id="SSF51735">
    <property type="entry name" value="NAD(P)-binding Rossmann-fold domains"/>
    <property type="match status" value="1"/>
</dbReference>
<protein>
    <submittedName>
        <fullName evidence="3">Uncharacterized protein</fullName>
    </submittedName>
</protein>
<sequence length="310" mass="34020">MPRPLTLGQQVPWGHFDGPSDVPPLDGKRFVITGAGRGIGYHAAIGLAQRGANVTCICRIGERESEMNYLSLSHMVGLNSGKLDVIWADLADPQCVRLVADTINARGEPVDCLINNAAIQTPGVRWLLDDGREKQMRVNYMSHFALTGLLMPSLLKSKEPRVVNVSSLSAWRGSLTWDGVFDFANSKNYRRKAVRFYDDSKLAQLAFTKELARRYPQVTSVATHPGFVETLLAPFNVLVKHVSMYAEEGARLPLAAATLPGVQSGSYVGPTLVLRGSPSPFHAWYPPQATREDVGKRLWEASVAETGVDY</sequence>
<gene>
    <name evidence="3" type="ORF">NDES1114_LOCUS2727</name>
    <name evidence="4" type="ORF">NDES1114_LOCUS2728</name>
</gene>
<dbReference type="AlphaFoldDB" id="A0A6U4PC02"/>
<evidence type="ECO:0000256" key="1">
    <source>
        <dbReference type="ARBA" id="ARBA00023002"/>
    </source>
</evidence>
<dbReference type="InterPro" id="IPR002347">
    <property type="entry name" value="SDR_fam"/>
</dbReference>
<dbReference type="PANTHER" id="PTHR43157">
    <property type="entry name" value="PHOSPHATIDYLINOSITOL-GLYCAN BIOSYNTHESIS CLASS F PROTEIN-RELATED"/>
    <property type="match status" value="1"/>
</dbReference>
<accession>A0A6U4PC02</accession>
<dbReference type="Gene3D" id="3.40.50.720">
    <property type="entry name" value="NAD(P)-binding Rossmann-like Domain"/>
    <property type="match status" value="1"/>
</dbReference>
<dbReference type="EMBL" id="HBGF01003946">
    <property type="protein sequence ID" value="CAD9092754.1"/>
    <property type="molecule type" value="Transcribed_RNA"/>
</dbReference>
<evidence type="ECO:0000313" key="4">
    <source>
        <dbReference type="EMBL" id="CAD9092755.1"/>
    </source>
</evidence>
<keyword evidence="1" id="KW-0560">Oxidoreductase</keyword>
<dbReference type="InterPro" id="IPR036291">
    <property type="entry name" value="NAD(P)-bd_dom_sf"/>
</dbReference>
<name>A0A6U4PC02_NEODS</name>
<organism evidence="3">
    <name type="scientific">Neobodo designis</name>
    <name type="common">Flagellated protozoan</name>
    <name type="synonym">Bodo designis</name>
    <dbReference type="NCBI Taxonomy" id="312471"/>
    <lineage>
        <taxon>Eukaryota</taxon>
        <taxon>Discoba</taxon>
        <taxon>Euglenozoa</taxon>
        <taxon>Kinetoplastea</taxon>
        <taxon>Metakinetoplastina</taxon>
        <taxon>Neobodonida</taxon>
        <taxon>Neobodo</taxon>
    </lineage>
</organism>
<evidence type="ECO:0000313" key="3">
    <source>
        <dbReference type="EMBL" id="CAD9092754.1"/>
    </source>
</evidence>
<proteinExistence type="inferred from homology"/>
<reference evidence="3" key="1">
    <citation type="submission" date="2021-01" db="EMBL/GenBank/DDBJ databases">
        <authorList>
            <person name="Corre E."/>
            <person name="Pelletier E."/>
            <person name="Niang G."/>
            <person name="Scheremetjew M."/>
            <person name="Finn R."/>
            <person name="Kale V."/>
            <person name="Holt S."/>
            <person name="Cochrane G."/>
            <person name="Meng A."/>
            <person name="Brown T."/>
            <person name="Cohen L."/>
        </authorList>
    </citation>
    <scope>NUCLEOTIDE SEQUENCE</scope>
    <source>
        <strain evidence="3">CCAP 1951/1</strain>
    </source>
</reference>
<dbReference type="PRINTS" id="PR00080">
    <property type="entry name" value="SDRFAMILY"/>
</dbReference>